<sequence>MGKSLDITEKFSRIINVKSVFSSPMKIKIEANRFDCENLAKQWEVSAVESLYADIKLSKWKRIGVRVEGTVYAKIIQVCVITLEPLTSYIEESLGCVLVPNSSKLLLSNYNCSGKNEFEIKGVDIIGFAEDGTIDIGFLVSDFAALAINPYPKKEGSVFSDIYNCYDK</sequence>
<proteinExistence type="predicted"/>
<dbReference type="eggNOG" id="COG1399">
    <property type="taxonomic scope" value="Bacteria"/>
</dbReference>
<accession>U6B7E4</accession>
<dbReference type="EMBL" id="CP006604">
    <property type="protein sequence ID" value="AHA27776.1"/>
    <property type="molecule type" value="Genomic_DNA"/>
</dbReference>
<dbReference type="Proteomes" id="UP000017862">
    <property type="component" value="Chromosome"/>
</dbReference>
<dbReference type="PATRIC" id="fig|1261131.3.peg.395"/>
<evidence type="ECO:0008006" key="3">
    <source>
        <dbReference type="Google" id="ProtNLM"/>
    </source>
</evidence>
<organism evidence="1 2">
    <name type="scientific">Candidatus Liberibacter americanus str. Sao Paulo</name>
    <dbReference type="NCBI Taxonomy" id="1261131"/>
    <lineage>
        <taxon>Bacteria</taxon>
        <taxon>Pseudomonadati</taxon>
        <taxon>Pseudomonadota</taxon>
        <taxon>Alphaproteobacteria</taxon>
        <taxon>Hyphomicrobiales</taxon>
        <taxon>Rhizobiaceae</taxon>
        <taxon>Liberibacter</taxon>
    </lineage>
</organism>
<dbReference type="RefSeq" id="WP_007557169.1">
    <property type="nucleotide sequence ID" value="NC_022793.1"/>
</dbReference>
<evidence type="ECO:0000313" key="2">
    <source>
        <dbReference type="Proteomes" id="UP000017862"/>
    </source>
</evidence>
<name>U6B7E4_9HYPH</name>
<protein>
    <recommendedName>
        <fullName evidence="3">DUF177 domain-containing protein</fullName>
    </recommendedName>
</protein>
<evidence type="ECO:0000313" key="1">
    <source>
        <dbReference type="EMBL" id="AHA27776.1"/>
    </source>
</evidence>
<gene>
    <name evidence="1" type="ORF">lam_409</name>
</gene>
<dbReference type="KEGG" id="lar:lam_409"/>
<dbReference type="AlphaFoldDB" id="U6B7E4"/>
<dbReference type="STRING" id="1261131.lam_409"/>
<dbReference type="HOGENOM" id="CLU_088841_0_0_5"/>
<keyword evidence="2" id="KW-1185">Reference proteome</keyword>
<reference evidence="1 2" key="1">
    <citation type="journal article" date="2014" name="Mol. Plant Microbe Interact.">
        <title>The complete genome sequence of Candidatus Liberibacter americanus, associated with citrus Huanglongbing.</title>
        <authorList>
            <person name="Wulff N.A."/>
            <person name="Zhang S."/>
            <person name="Setubal J.C."/>
            <person name="Almeida N.F."/>
            <person name="Martins E.C."/>
            <person name="Harakava R."/>
            <person name="Kumar D."/>
            <person name="Rangel L.T."/>
            <person name="Foissac X."/>
            <person name="Bove J."/>
            <person name="Gabriel D.W."/>
        </authorList>
    </citation>
    <scope>NUCLEOTIDE SEQUENCE [LARGE SCALE GENOMIC DNA]</scope>
    <source>
        <strain evidence="1 2">Sao Paulo</strain>
    </source>
</reference>